<dbReference type="Proteomes" id="UP001602123">
    <property type="component" value="Unassembled WGS sequence"/>
</dbReference>
<reference evidence="1 2" key="1">
    <citation type="submission" date="2024-10" db="EMBL/GenBank/DDBJ databases">
        <title>The Natural Products Discovery Center: Release of the First 8490 Sequenced Strains for Exploring Actinobacteria Biosynthetic Diversity.</title>
        <authorList>
            <person name="Kalkreuter E."/>
            <person name="Kautsar S.A."/>
            <person name="Yang D."/>
            <person name="Bader C.D."/>
            <person name="Teijaro C.N."/>
            <person name="Fluegel L."/>
            <person name="Davis C.M."/>
            <person name="Simpson J.R."/>
            <person name="Lauterbach L."/>
            <person name="Steele A.D."/>
            <person name="Gui C."/>
            <person name="Meng S."/>
            <person name="Li G."/>
            <person name="Viehrig K."/>
            <person name="Ye F."/>
            <person name="Su P."/>
            <person name="Kiefer A.F."/>
            <person name="Nichols A."/>
            <person name="Cepeda A.J."/>
            <person name="Yan W."/>
            <person name="Fan B."/>
            <person name="Jiang Y."/>
            <person name="Adhikari A."/>
            <person name="Zheng C.-J."/>
            <person name="Schuster L."/>
            <person name="Cowan T.M."/>
            <person name="Smanski M.J."/>
            <person name="Chevrette M.G."/>
            <person name="De Carvalho L.P.S."/>
            <person name="Shen B."/>
        </authorList>
    </citation>
    <scope>NUCLEOTIDE SEQUENCE [LARGE SCALE GENOMIC DNA]</scope>
    <source>
        <strain evidence="1 2">NPDC001650</strain>
    </source>
</reference>
<protein>
    <recommendedName>
        <fullName evidence="3">SMI1/KNR4 family protein</fullName>
    </recommendedName>
</protein>
<sequence>MSDLPHDTCMEVVAQALAAYEIEPRDWWTEADNEELSATFQGWPDGMVTESAWPHGVFLTRDPDRGWLLVKAGGSRTVHKLPDVSLIYCDSWQVAADTVARLGHGMDEWEPGPICMDGSHWGTRATHDAVTLWLATAA</sequence>
<name>A0ABW6U6S1_9ACTN</name>
<dbReference type="RefSeq" id="WP_388630645.1">
    <property type="nucleotide sequence ID" value="NZ_JBIAUT010000010.1"/>
</dbReference>
<comment type="caution">
    <text evidence="1">The sequence shown here is derived from an EMBL/GenBank/DDBJ whole genome shotgun (WGS) entry which is preliminary data.</text>
</comment>
<dbReference type="EMBL" id="JBIAUT010000010">
    <property type="protein sequence ID" value="MFF4219299.1"/>
    <property type="molecule type" value="Genomic_DNA"/>
</dbReference>
<organism evidence="1 2">
    <name type="scientific">Streptomyces nondiastaticus</name>
    <dbReference type="NCBI Taxonomy" id="3154512"/>
    <lineage>
        <taxon>Bacteria</taxon>
        <taxon>Bacillati</taxon>
        <taxon>Actinomycetota</taxon>
        <taxon>Actinomycetes</taxon>
        <taxon>Kitasatosporales</taxon>
        <taxon>Streptomycetaceae</taxon>
        <taxon>Streptomyces</taxon>
    </lineage>
</organism>
<proteinExistence type="predicted"/>
<evidence type="ECO:0000313" key="2">
    <source>
        <dbReference type="Proteomes" id="UP001602123"/>
    </source>
</evidence>
<evidence type="ECO:0008006" key="3">
    <source>
        <dbReference type="Google" id="ProtNLM"/>
    </source>
</evidence>
<evidence type="ECO:0000313" key="1">
    <source>
        <dbReference type="EMBL" id="MFF4219299.1"/>
    </source>
</evidence>
<accession>A0ABW6U6S1</accession>
<gene>
    <name evidence="1" type="ORF">ACFYZM_23865</name>
</gene>
<keyword evidence="2" id="KW-1185">Reference proteome</keyword>